<accession>A0A0G0PZK7</accession>
<keyword evidence="1" id="KW-0472">Membrane</keyword>
<gene>
    <name evidence="2" type="ORF">UT18_C0007G0117</name>
</gene>
<protein>
    <submittedName>
        <fullName evidence="2">Uncharacterized protein</fullName>
    </submittedName>
</protein>
<organism evidence="2 3">
    <name type="scientific">candidate division CPR2 bacterium GW2011_GWC2_39_10</name>
    <dbReference type="NCBI Taxonomy" id="1618345"/>
    <lineage>
        <taxon>Bacteria</taxon>
        <taxon>Bacteria division CPR2</taxon>
    </lineage>
</organism>
<comment type="caution">
    <text evidence="2">The sequence shown here is derived from an EMBL/GenBank/DDBJ whole genome shotgun (WGS) entry which is preliminary data.</text>
</comment>
<dbReference type="STRING" id="1618345.UT18_C0007G0117"/>
<feature type="transmembrane region" description="Helical" evidence="1">
    <location>
        <begin position="40"/>
        <end position="58"/>
    </location>
</feature>
<evidence type="ECO:0000313" key="3">
    <source>
        <dbReference type="Proteomes" id="UP000034207"/>
    </source>
</evidence>
<dbReference type="EMBL" id="LBVV01000007">
    <property type="protein sequence ID" value="KKQ94861.1"/>
    <property type="molecule type" value="Genomic_DNA"/>
</dbReference>
<reference evidence="2 3" key="1">
    <citation type="journal article" date="2015" name="Nature">
        <title>rRNA introns, odd ribosomes, and small enigmatic genomes across a large radiation of phyla.</title>
        <authorList>
            <person name="Brown C.T."/>
            <person name="Hug L.A."/>
            <person name="Thomas B.C."/>
            <person name="Sharon I."/>
            <person name="Castelle C.J."/>
            <person name="Singh A."/>
            <person name="Wilkins M.J."/>
            <person name="Williams K.H."/>
            <person name="Banfield J.F."/>
        </authorList>
    </citation>
    <scope>NUCLEOTIDE SEQUENCE [LARGE SCALE GENOMIC DNA]</scope>
</reference>
<sequence>MADNVSKVLQVVWSFIELCFKFAVTFFNWLIHSIGVMLEIILYAIPINIFFLFLMYLYWHFILKKEAGYKHFIFSEKLVKITFVIINISIVILVLLKNDFFSSTYLYFKSVN</sequence>
<dbReference type="AlphaFoldDB" id="A0A0G0PZK7"/>
<proteinExistence type="predicted"/>
<feature type="transmembrane region" description="Helical" evidence="1">
    <location>
        <begin position="78"/>
        <end position="96"/>
    </location>
</feature>
<evidence type="ECO:0000256" key="1">
    <source>
        <dbReference type="SAM" id="Phobius"/>
    </source>
</evidence>
<name>A0A0G0PZK7_UNCC2</name>
<feature type="transmembrane region" description="Helical" evidence="1">
    <location>
        <begin position="12"/>
        <end position="34"/>
    </location>
</feature>
<evidence type="ECO:0000313" key="2">
    <source>
        <dbReference type="EMBL" id="KKQ94861.1"/>
    </source>
</evidence>
<keyword evidence="1" id="KW-1133">Transmembrane helix</keyword>
<dbReference type="Proteomes" id="UP000034207">
    <property type="component" value="Unassembled WGS sequence"/>
</dbReference>
<keyword evidence="1" id="KW-0812">Transmembrane</keyword>